<organism evidence="1 2">
    <name type="scientific">Tumidithrix elongata BACA0141</name>
    <dbReference type="NCBI Taxonomy" id="2716417"/>
    <lineage>
        <taxon>Bacteria</taxon>
        <taxon>Bacillati</taxon>
        <taxon>Cyanobacteriota</taxon>
        <taxon>Cyanophyceae</taxon>
        <taxon>Pseudanabaenales</taxon>
        <taxon>Pseudanabaenaceae</taxon>
        <taxon>Tumidithrix</taxon>
        <taxon>Tumidithrix elongata</taxon>
    </lineage>
</organism>
<dbReference type="RefSeq" id="WP_330485768.1">
    <property type="nucleotide sequence ID" value="NZ_JAZBJZ010000126.1"/>
</dbReference>
<comment type="caution">
    <text evidence="1">The sequence shown here is derived from an EMBL/GenBank/DDBJ whole genome shotgun (WGS) entry which is preliminary data.</text>
</comment>
<dbReference type="EC" id="2.1.1.-" evidence="1"/>
<dbReference type="AlphaFoldDB" id="A0AAW9Q9Z0"/>
<keyword evidence="1" id="KW-0489">Methyltransferase</keyword>
<evidence type="ECO:0000313" key="2">
    <source>
        <dbReference type="Proteomes" id="UP001333818"/>
    </source>
</evidence>
<name>A0AAW9Q9Z0_9CYAN</name>
<dbReference type="PANTHER" id="PTHR43861:SF6">
    <property type="entry name" value="METHYLTRANSFERASE TYPE 11"/>
    <property type="match status" value="1"/>
</dbReference>
<dbReference type="Proteomes" id="UP001333818">
    <property type="component" value="Unassembled WGS sequence"/>
</dbReference>
<dbReference type="Gene3D" id="3.40.50.720">
    <property type="entry name" value="NAD(P)-binding Rossmann-like Domain"/>
    <property type="match status" value="1"/>
</dbReference>
<dbReference type="PANTHER" id="PTHR43861">
    <property type="entry name" value="TRANS-ACONITATE 2-METHYLTRANSFERASE-RELATED"/>
    <property type="match status" value="1"/>
</dbReference>
<reference evidence="1" key="1">
    <citation type="submission" date="2024-01" db="EMBL/GenBank/DDBJ databases">
        <title>Bank of Algae and Cyanobacteria of the Azores (BACA) strain genomes.</title>
        <authorList>
            <person name="Luz R."/>
            <person name="Cordeiro R."/>
            <person name="Fonseca A."/>
            <person name="Goncalves V."/>
        </authorList>
    </citation>
    <scope>NUCLEOTIDE SEQUENCE</scope>
    <source>
        <strain evidence="1">BACA0141</strain>
    </source>
</reference>
<protein>
    <submittedName>
        <fullName evidence="1">Class I SAM-dependent methyltransferase</fullName>
        <ecNumber evidence="1">2.1.1.-</ecNumber>
    </submittedName>
</protein>
<sequence length="384" mass="44094">MIKCALTKRTLQTPIYKSQSDRSITSLSQIYNGATVVYLNTDIGHLQTNEIENIETYYDKQYEFFNQSEEDDVLYKVVDGEKIFRQQHQVDTLVSKIKFESGMNVLDYGCAKGTVMKRLSTLNLNVIPYLFDVSQMYVHLWEKFLPSDRYASYHPKEEWNGIFDVITSFFAFEHTPDPIKELLTIKSLLKPDGIFYCIVPNVFENTGDFIVADHVHHYSEVSLRYMFAKAGFQTIEVDSRSHFAAFIVIGKNTDYNSIPYEIPQVDLANTNQACLDIANYWENLQLKIADFEQKTVNQEAAIYGAGVYGNFIATCIRDLDNIKCFVDQNPLLKGKTMLGKPILHPSDLPLKITKLYIGLNPKIAQAAISNIDDWKKCNHEYLFL</sequence>
<dbReference type="EMBL" id="JAZBJZ010000126">
    <property type="protein sequence ID" value="MEE3719331.1"/>
    <property type="molecule type" value="Genomic_DNA"/>
</dbReference>
<dbReference type="SUPFAM" id="SSF53335">
    <property type="entry name" value="S-adenosyl-L-methionine-dependent methyltransferases"/>
    <property type="match status" value="1"/>
</dbReference>
<accession>A0AAW9Q9Z0</accession>
<dbReference type="Gene3D" id="3.40.50.150">
    <property type="entry name" value="Vaccinia Virus protein VP39"/>
    <property type="match status" value="1"/>
</dbReference>
<keyword evidence="2" id="KW-1185">Reference proteome</keyword>
<proteinExistence type="predicted"/>
<dbReference type="GO" id="GO:0032259">
    <property type="term" value="P:methylation"/>
    <property type="evidence" value="ECO:0007669"/>
    <property type="project" value="UniProtKB-KW"/>
</dbReference>
<dbReference type="GO" id="GO:0008168">
    <property type="term" value="F:methyltransferase activity"/>
    <property type="evidence" value="ECO:0007669"/>
    <property type="project" value="UniProtKB-KW"/>
</dbReference>
<dbReference type="Pfam" id="PF13489">
    <property type="entry name" value="Methyltransf_23"/>
    <property type="match status" value="1"/>
</dbReference>
<evidence type="ECO:0000313" key="1">
    <source>
        <dbReference type="EMBL" id="MEE3719331.1"/>
    </source>
</evidence>
<gene>
    <name evidence="1" type="ORF">V2H45_21540</name>
</gene>
<dbReference type="InterPro" id="IPR029063">
    <property type="entry name" value="SAM-dependent_MTases_sf"/>
</dbReference>
<dbReference type="CDD" id="cd02440">
    <property type="entry name" value="AdoMet_MTases"/>
    <property type="match status" value="1"/>
</dbReference>
<keyword evidence="1" id="KW-0808">Transferase</keyword>